<dbReference type="InterPro" id="IPR050275">
    <property type="entry name" value="PGM_Phosphatase"/>
</dbReference>
<organism evidence="2 3">
    <name type="scientific">Candidatus Roizmanbacteria bacterium GW2011_GWA2_37_7</name>
    <dbReference type="NCBI Taxonomy" id="1618481"/>
    <lineage>
        <taxon>Bacteria</taxon>
        <taxon>Candidatus Roizmaniibacteriota</taxon>
    </lineage>
</organism>
<dbReference type="InterPro" id="IPR002575">
    <property type="entry name" value="Aminoglycoside_PTrfase"/>
</dbReference>
<protein>
    <recommendedName>
        <fullName evidence="1">Aminoglycoside phosphotransferase domain-containing protein</fullName>
    </recommendedName>
</protein>
<dbReference type="Pfam" id="PF01636">
    <property type="entry name" value="APH"/>
    <property type="match status" value="1"/>
</dbReference>
<sequence length="506" mass="59366">MSGRTDPEGLTEKGKIQVIRTSYELRKEQIDQILVSPVTRAKETALIFHHYFPDAVIKTAKWLTELHHGMLEGFYWWEKIHKISPEYRKHREDYGTPYPGGGESMQMMFERISNGMENLIKHADQNAKIVLISHQAPITALRYFLIYGGFEKLTTDKKKKKFMQYLHDVKLPNGGFVTVTCNGKILQTLDEVSHVEPVQERKGNIEFYAKGLLDVDAVEGIRKVTASNHAVYYIRNSGDHLLKILHTEDSKSVKRHVAVYQYLREHGRSAPNIVFHDSTHEFYKNDVLIQDYIEGTEQETCLHDHPQQAKNVLRYIYDELHAIHQIPTTDVQEFWTPPVTKQFQSWKPFMLYNINLTLHMAQDTVFDQKTERRIFQALGCLKDYIREGAYARVPIHGDVAPGNIILSHGKTTCKLVRIIDYEWTRIGDRLWDLAYYWGWLERNNFSVALVWRAILNEHLSKKEQKALEWFRVLFHVWTVRDMFEYEGDSIRQERGKKSKEILERES</sequence>
<evidence type="ECO:0000313" key="2">
    <source>
        <dbReference type="EMBL" id="KKQ37935.1"/>
    </source>
</evidence>
<comment type="caution">
    <text evidence="2">The sequence shown here is derived from an EMBL/GenBank/DDBJ whole genome shotgun (WGS) entry which is preliminary data.</text>
</comment>
<evidence type="ECO:0000259" key="1">
    <source>
        <dbReference type="Pfam" id="PF01636"/>
    </source>
</evidence>
<name>A0A0G0HHB3_9BACT</name>
<feature type="domain" description="Aminoglycoside phosphotransferase" evidence="1">
    <location>
        <begin position="226"/>
        <end position="439"/>
    </location>
</feature>
<dbReference type="EMBL" id="LBTJ01000022">
    <property type="protein sequence ID" value="KKQ37935.1"/>
    <property type="molecule type" value="Genomic_DNA"/>
</dbReference>
<accession>A0A0G0HHB3</accession>
<reference evidence="2 3" key="1">
    <citation type="journal article" date="2015" name="Nature">
        <title>rRNA introns, odd ribosomes, and small enigmatic genomes across a large radiation of phyla.</title>
        <authorList>
            <person name="Brown C.T."/>
            <person name="Hug L.A."/>
            <person name="Thomas B.C."/>
            <person name="Sharon I."/>
            <person name="Castelle C.J."/>
            <person name="Singh A."/>
            <person name="Wilkins M.J."/>
            <person name="Williams K.H."/>
            <person name="Banfield J.F."/>
        </authorList>
    </citation>
    <scope>NUCLEOTIDE SEQUENCE [LARGE SCALE GENOMIC DNA]</scope>
</reference>
<dbReference type="Gene3D" id="3.90.1200.10">
    <property type="match status" value="1"/>
</dbReference>
<dbReference type="AlphaFoldDB" id="A0A0G0HHB3"/>
<dbReference type="STRING" id="1618481.US54_C0022G0007"/>
<dbReference type="InterPro" id="IPR013078">
    <property type="entry name" value="His_Pase_superF_clade-1"/>
</dbReference>
<dbReference type="SUPFAM" id="SSF53254">
    <property type="entry name" value="Phosphoglycerate mutase-like"/>
    <property type="match status" value="1"/>
</dbReference>
<dbReference type="GO" id="GO:0016791">
    <property type="term" value="F:phosphatase activity"/>
    <property type="evidence" value="ECO:0007669"/>
    <property type="project" value="TreeGrafter"/>
</dbReference>
<dbReference type="PANTHER" id="PTHR48100">
    <property type="entry name" value="BROAD-SPECIFICITY PHOSPHATASE YOR283W-RELATED"/>
    <property type="match status" value="1"/>
</dbReference>
<dbReference type="InterPro" id="IPR029033">
    <property type="entry name" value="His_PPase_superfam"/>
</dbReference>
<dbReference type="Gene3D" id="3.40.50.1240">
    <property type="entry name" value="Phosphoglycerate mutase-like"/>
    <property type="match status" value="1"/>
</dbReference>
<proteinExistence type="predicted"/>
<dbReference type="SUPFAM" id="SSF56112">
    <property type="entry name" value="Protein kinase-like (PK-like)"/>
    <property type="match status" value="1"/>
</dbReference>
<dbReference type="Pfam" id="PF00300">
    <property type="entry name" value="His_Phos_1"/>
    <property type="match status" value="1"/>
</dbReference>
<gene>
    <name evidence="2" type="ORF">US54_C0022G0007</name>
</gene>
<dbReference type="GO" id="GO:0005737">
    <property type="term" value="C:cytoplasm"/>
    <property type="evidence" value="ECO:0007669"/>
    <property type="project" value="TreeGrafter"/>
</dbReference>
<dbReference type="InterPro" id="IPR011009">
    <property type="entry name" value="Kinase-like_dom_sf"/>
</dbReference>
<dbReference type="PANTHER" id="PTHR48100:SF1">
    <property type="entry name" value="HISTIDINE PHOSPHATASE FAMILY PROTEIN-RELATED"/>
    <property type="match status" value="1"/>
</dbReference>
<evidence type="ECO:0000313" key="3">
    <source>
        <dbReference type="Proteomes" id="UP000034471"/>
    </source>
</evidence>
<dbReference type="Proteomes" id="UP000034471">
    <property type="component" value="Unassembled WGS sequence"/>
</dbReference>